<evidence type="ECO:0000313" key="2">
    <source>
        <dbReference type="EMBL" id="ROP99600.1"/>
    </source>
</evidence>
<gene>
    <name evidence="2" type="ORF">EDC65_1384</name>
</gene>
<reference evidence="2 3" key="1">
    <citation type="submission" date="2018-11" db="EMBL/GenBank/DDBJ databases">
        <title>Genomic Encyclopedia of Type Strains, Phase IV (KMG-IV): sequencing the most valuable type-strain genomes for metagenomic binning, comparative biology and taxonomic classification.</title>
        <authorList>
            <person name="Goeker M."/>
        </authorList>
    </citation>
    <scope>NUCLEOTIDE SEQUENCE [LARGE SCALE GENOMIC DNA]</scope>
    <source>
        <strain evidence="2 3">DSM 5900</strain>
    </source>
</reference>
<dbReference type="PANTHER" id="PTHR47469:SF2">
    <property type="entry name" value="OS06G0597600 PROTEIN"/>
    <property type="match status" value="1"/>
</dbReference>
<dbReference type="PANTHER" id="PTHR47469">
    <property type="entry name" value="MONOOXYGENASE-LIKE"/>
    <property type="match status" value="1"/>
</dbReference>
<feature type="domain" description="2,6-dihydroxypyridine 3-monooxygenase substrate binding" evidence="1">
    <location>
        <begin position="170"/>
        <end position="298"/>
    </location>
</feature>
<evidence type="ECO:0000259" key="1">
    <source>
        <dbReference type="Pfam" id="PF22607"/>
    </source>
</evidence>
<dbReference type="InterPro" id="IPR054707">
    <property type="entry name" value="DhpH_subs-bd"/>
</dbReference>
<proteinExistence type="predicted"/>
<dbReference type="PRINTS" id="PR00420">
    <property type="entry name" value="RNGMNOXGNASE"/>
</dbReference>
<dbReference type="SUPFAM" id="SSF51905">
    <property type="entry name" value="FAD/NAD(P)-binding domain"/>
    <property type="match status" value="1"/>
</dbReference>
<comment type="caution">
    <text evidence="2">The sequence shown here is derived from an EMBL/GenBank/DDBJ whole genome shotgun (WGS) entry which is preliminary data.</text>
</comment>
<dbReference type="Pfam" id="PF22607">
    <property type="entry name" value="FAD_binding-like"/>
    <property type="match status" value="1"/>
</dbReference>
<dbReference type="InterPro" id="IPR053212">
    <property type="entry name" value="DHP_3-monooxygenase"/>
</dbReference>
<dbReference type="Proteomes" id="UP000278222">
    <property type="component" value="Unassembled WGS sequence"/>
</dbReference>
<dbReference type="InterPro" id="IPR036188">
    <property type="entry name" value="FAD/NAD-bd_sf"/>
</dbReference>
<dbReference type="OrthoDB" id="5499180at2"/>
<organism evidence="2 3">
    <name type="scientific">Stella humosa</name>
    <dbReference type="NCBI Taxonomy" id="94"/>
    <lineage>
        <taxon>Bacteria</taxon>
        <taxon>Pseudomonadati</taxon>
        <taxon>Pseudomonadota</taxon>
        <taxon>Alphaproteobacteria</taxon>
        <taxon>Rhodospirillales</taxon>
        <taxon>Stellaceae</taxon>
        <taxon>Stella</taxon>
    </lineage>
</organism>
<name>A0A3N1M7E4_9PROT</name>
<dbReference type="EMBL" id="RJKX01000013">
    <property type="protein sequence ID" value="ROP99600.1"/>
    <property type="molecule type" value="Genomic_DNA"/>
</dbReference>
<dbReference type="SUPFAM" id="SSF54373">
    <property type="entry name" value="FAD-linked reductases, C-terminal domain"/>
    <property type="match status" value="1"/>
</dbReference>
<protein>
    <submittedName>
        <fullName evidence="2">2-polyprenyl-6-methoxyphenol hydroxylase-like FAD-dependent oxidoreductase</fullName>
    </submittedName>
</protein>
<dbReference type="Gene3D" id="3.50.50.60">
    <property type="entry name" value="FAD/NAD(P)-binding domain"/>
    <property type="match status" value="2"/>
</dbReference>
<keyword evidence="3" id="KW-1185">Reference proteome</keyword>
<dbReference type="NCBIfam" id="NF005566">
    <property type="entry name" value="PRK07236.1"/>
    <property type="match status" value="1"/>
</dbReference>
<accession>A0A3N1M7E4</accession>
<dbReference type="RefSeq" id="WP_123688974.1">
    <property type="nucleotide sequence ID" value="NZ_AP019700.1"/>
</dbReference>
<sequence>MGTPAPARRKAIIVGGSVAGLFVGNMLHRAGWDVAIYERVPDDLASRGAGIARHAEMEPIMAAAGVTETGPLGIQVDGRIAVDRHGKQLGQFAFPQYLTSWSYVYNPLKAAFPGGRYEGGRELVAIRHDGNGPVAYFADGGAEVADLVVGADGFRSRVRHLMAPAVVPRYAGYVAWRGLVPETALPAAFRAEGFGQYCFCFPPGGQFIGYPVAGADDSVAPGHRRYNFLWYRHVGDGAPLADLLTDASGRTHDYSIPPPLIRPDLVDRLRRDAAADLPAPLAQVVALAEHPMLQPIYDVESERIAFNGVALIGDAAFVARPHAGIGVLKAGEDAWALARSLAAGGSIADALARFEAERLPAGKDAVRLGRRLGAFIERGHDTPQSDPALGLTTEFILRVSARPPSHSPELLALA</sequence>
<dbReference type="AlphaFoldDB" id="A0A3N1M7E4"/>
<evidence type="ECO:0000313" key="3">
    <source>
        <dbReference type="Proteomes" id="UP000278222"/>
    </source>
</evidence>